<evidence type="ECO:0000313" key="2">
    <source>
        <dbReference type="EMBL" id="AJR28307.1"/>
    </source>
</evidence>
<dbReference type="RefSeq" id="YP_009362177.1">
    <property type="nucleotide sequence ID" value="NC_034537.1"/>
</dbReference>
<keyword evidence="3" id="KW-1185">Reference proteome</keyword>
<name>A0A0D3R1C8_9RHAB</name>
<sequence length="127" mass="14110">MVFPGLDLGNFKNDISGFFDKLGKDFKSGFVSLGQNINNMGDGIVNKIDKVGTDVKDFWAGFSSVFVYYGKLISLIILVLIVFTVAMKIMSKIFSCIAGCRACWIGFTQTRTKKLKEEPPIHSIQID</sequence>
<protein>
    <submittedName>
        <fullName evidence="2">Uncharacterized protein</fullName>
    </submittedName>
</protein>
<evidence type="ECO:0000313" key="3">
    <source>
        <dbReference type="Proteomes" id="UP000157362"/>
    </source>
</evidence>
<reference evidence="2 3" key="1">
    <citation type="journal article" date="2015" name="PLoS Pathog.">
        <title>Evolution of genome size and complexity in the rhabdoviridae.</title>
        <authorList>
            <person name="Walker P.J."/>
            <person name="Firth C."/>
            <person name="Widen S.G."/>
            <person name="Blasdell K.R."/>
            <person name="Guzman H."/>
            <person name="Wood T.G."/>
            <person name="Paradkar P.N."/>
            <person name="Holmes E.C."/>
            <person name="Tesh R.B."/>
            <person name="Vasilakis N."/>
        </authorList>
    </citation>
    <scope>NUCLEOTIDE SEQUENCE [LARGE SCALE GENOMIC DNA]</scope>
    <source>
        <strain evidence="2">J-134</strain>
    </source>
</reference>
<keyword evidence="1" id="KW-1133">Transmembrane helix</keyword>
<dbReference type="GeneID" id="37627499"/>
<dbReference type="KEGG" id="vg:37627499"/>
<organism evidence="2 3">
    <name type="scientific">La Joya virus</name>
    <dbReference type="NCBI Taxonomy" id="1272946"/>
    <lineage>
        <taxon>Viruses</taxon>
        <taxon>Riboviria</taxon>
        <taxon>Orthornavirae</taxon>
        <taxon>Negarnaviricota</taxon>
        <taxon>Haploviricotina</taxon>
        <taxon>Monjiviricetes</taxon>
        <taxon>Mononegavirales</taxon>
        <taxon>Rhabdoviridae</taxon>
        <taxon>Alpharhabdovirinae</taxon>
        <taxon>Hapavirus</taxon>
        <taxon>Hapavirus lajoya</taxon>
    </lineage>
</organism>
<feature type="transmembrane region" description="Helical" evidence="1">
    <location>
        <begin position="66"/>
        <end position="86"/>
    </location>
</feature>
<keyword evidence="1" id="KW-0472">Membrane</keyword>
<proteinExistence type="predicted"/>
<keyword evidence="1" id="KW-0812">Transmembrane</keyword>
<dbReference type="EMBL" id="KM204986">
    <property type="protein sequence ID" value="AJR28307.1"/>
    <property type="molecule type" value="Viral_cRNA"/>
</dbReference>
<accession>A0A0D3R1C8</accession>
<dbReference type="Proteomes" id="UP000157362">
    <property type="component" value="Segment"/>
</dbReference>
<evidence type="ECO:0000256" key="1">
    <source>
        <dbReference type="SAM" id="Phobius"/>
    </source>
</evidence>